<dbReference type="Proteomes" id="UP000070258">
    <property type="component" value="Unassembled WGS sequence"/>
</dbReference>
<reference evidence="3" key="1">
    <citation type="submission" date="2016-02" db="EMBL/GenBank/DDBJ databases">
        <authorList>
            <person name="Wen L."/>
            <person name="He K."/>
            <person name="Yang H."/>
        </authorList>
    </citation>
    <scope>NUCLEOTIDE SEQUENCE [LARGE SCALE GENOMIC DNA]</scope>
    <source>
        <strain evidence="3">JCM 15929</strain>
    </source>
</reference>
<evidence type="ECO:0000313" key="3">
    <source>
        <dbReference type="Proteomes" id="UP000070258"/>
    </source>
</evidence>
<gene>
    <name evidence="2" type="ORF">AXK60_09050</name>
</gene>
<organism evidence="2 3">
    <name type="scientific">Tsukamurella pseudospumae</name>
    <dbReference type="NCBI Taxonomy" id="239498"/>
    <lineage>
        <taxon>Bacteria</taxon>
        <taxon>Bacillati</taxon>
        <taxon>Actinomycetota</taxon>
        <taxon>Actinomycetes</taxon>
        <taxon>Mycobacteriales</taxon>
        <taxon>Tsukamurellaceae</taxon>
        <taxon>Tsukamurella</taxon>
    </lineage>
</organism>
<evidence type="ECO:0000256" key="1">
    <source>
        <dbReference type="SAM" id="MobiDB-lite"/>
    </source>
</evidence>
<name>A0A138AEC2_9ACTN</name>
<sequence>MAITLEVHRPVGGVEAALWLNTEAEVVAAVVQYSSGAIYLTEARRLVRRAWPKPGATGTARSEAGAHIKIARDPA</sequence>
<evidence type="ECO:0000313" key="2">
    <source>
        <dbReference type="EMBL" id="KXP08802.1"/>
    </source>
</evidence>
<comment type="caution">
    <text evidence="2">The sequence shown here is derived from an EMBL/GenBank/DDBJ whole genome shotgun (WGS) entry which is preliminary data.</text>
</comment>
<feature type="compositionally biased region" description="Basic and acidic residues" evidence="1">
    <location>
        <begin position="64"/>
        <end position="75"/>
    </location>
</feature>
<dbReference type="RefSeq" id="WP_068571677.1">
    <property type="nucleotide sequence ID" value="NZ_LSRF01000044.1"/>
</dbReference>
<accession>A0A138AEC2</accession>
<dbReference type="AlphaFoldDB" id="A0A138AEC2"/>
<proteinExistence type="predicted"/>
<feature type="region of interest" description="Disordered" evidence="1">
    <location>
        <begin position="54"/>
        <end position="75"/>
    </location>
</feature>
<protein>
    <submittedName>
        <fullName evidence="2">Uncharacterized protein</fullName>
    </submittedName>
</protein>
<dbReference type="EMBL" id="LSRF01000044">
    <property type="protein sequence ID" value="KXP08802.1"/>
    <property type="molecule type" value="Genomic_DNA"/>
</dbReference>